<accession>A0A0B7BGK3</accession>
<organism evidence="1">
    <name type="scientific">Arion vulgaris</name>
    <dbReference type="NCBI Taxonomy" id="1028688"/>
    <lineage>
        <taxon>Eukaryota</taxon>
        <taxon>Metazoa</taxon>
        <taxon>Spiralia</taxon>
        <taxon>Lophotrochozoa</taxon>
        <taxon>Mollusca</taxon>
        <taxon>Gastropoda</taxon>
        <taxon>Heterobranchia</taxon>
        <taxon>Euthyneura</taxon>
        <taxon>Panpulmonata</taxon>
        <taxon>Eupulmonata</taxon>
        <taxon>Stylommatophora</taxon>
        <taxon>Helicina</taxon>
        <taxon>Arionoidea</taxon>
        <taxon>Arionidae</taxon>
        <taxon>Arion</taxon>
    </lineage>
</organism>
<evidence type="ECO:0000313" key="1">
    <source>
        <dbReference type="EMBL" id="CEK92103.1"/>
    </source>
</evidence>
<name>A0A0B7BGK3_9EUPU</name>
<proteinExistence type="predicted"/>
<protein>
    <submittedName>
        <fullName evidence="1">Uncharacterized protein</fullName>
    </submittedName>
</protein>
<sequence>MVTPTSHTTFGAYEDQQSYQMSFYIPVYDVNIYKVLIVKTSAALETNNLI</sequence>
<dbReference type="EMBL" id="HACG01045238">
    <property type="protein sequence ID" value="CEK92103.1"/>
    <property type="molecule type" value="Transcribed_RNA"/>
</dbReference>
<reference evidence="1" key="1">
    <citation type="submission" date="2014-12" db="EMBL/GenBank/DDBJ databases">
        <title>Insight into the proteome of Arion vulgaris.</title>
        <authorList>
            <person name="Aradska J."/>
            <person name="Bulat T."/>
            <person name="Smidak R."/>
            <person name="Sarate P."/>
            <person name="Gangsoo J."/>
            <person name="Sialana F."/>
            <person name="Bilban M."/>
            <person name="Lubec G."/>
        </authorList>
    </citation>
    <scope>NUCLEOTIDE SEQUENCE</scope>
    <source>
        <tissue evidence="1">Skin</tissue>
    </source>
</reference>
<gene>
    <name evidence="1" type="primary">ORF186619</name>
</gene>
<dbReference type="AlphaFoldDB" id="A0A0B7BGK3"/>